<dbReference type="InterPro" id="IPR002110">
    <property type="entry name" value="Ankyrin_rpt"/>
</dbReference>
<dbReference type="PANTHER" id="PTHR24198">
    <property type="entry name" value="ANKYRIN REPEAT AND PROTEIN KINASE DOMAIN-CONTAINING PROTEIN"/>
    <property type="match status" value="1"/>
</dbReference>
<gene>
    <name evidence="5" type="ORF">PGLA1383_LOCUS7166</name>
</gene>
<feature type="compositionally biased region" description="Low complexity" evidence="4">
    <location>
        <begin position="171"/>
        <end position="193"/>
    </location>
</feature>
<dbReference type="InterPro" id="IPR036770">
    <property type="entry name" value="Ankyrin_rpt-contain_sf"/>
</dbReference>
<feature type="repeat" description="ANK" evidence="3">
    <location>
        <begin position="111"/>
        <end position="143"/>
    </location>
</feature>
<dbReference type="Proteomes" id="UP000654075">
    <property type="component" value="Unassembled WGS sequence"/>
</dbReference>
<comment type="caution">
    <text evidence="5">The sequence shown here is derived from an EMBL/GenBank/DDBJ whole genome shotgun (WGS) entry which is preliminary data.</text>
</comment>
<feature type="repeat" description="ANK" evidence="3">
    <location>
        <begin position="528"/>
        <end position="560"/>
    </location>
</feature>
<feature type="repeat" description="ANK" evidence="3">
    <location>
        <begin position="232"/>
        <end position="264"/>
    </location>
</feature>
<evidence type="ECO:0000256" key="3">
    <source>
        <dbReference type="PROSITE-ProRule" id="PRU00023"/>
    </source>
</evidence>
<reference evidence="5" key="1">
    <citation type="submission" date="2021-02" db="EMBL/GenBank/DDBJ databases">
        <authorList>
            <person name="Dougan E. K."/>
            <person name="Rhodes N."/>
            <person name="Thang M."/>
            <person name="Chan C."/>
        </authorList>
    </citation>
    <scope>NUCLEOTIDE SEQUENCE</scope>
</reference>
<keyword evidence="2 3" id="KW-0040">ANK repeat</keyword>
<protein>
    <submittedName>
        <fullName evidence="5">Uncharacterized protein</fullName>
    </submittedName>
</protein>
<evidence type="ECO:0000256" key="2">
    <source>
        <dbReference type="ARBA" id="ARBA00023043"/>
    </source>
</evidence>
<evidence type="ECO:0000313" key="5">
    <source>
        <dbReference type="EMBL" id="CAE8588364.1"/>
    </source>
</evidence>
<dbReference type="PROSITE" id="PS50088">
    <property type="entry name" value="ANK_REPEAT"/>
    <property type="match status" value="6"/>
</dbReference>
<feature type="repeat" description="ANK" evidence="3">
    <location>
        <begin position="265"/>
        <end position="297"/>
    </location>
</feature>
<keyword evidence="6" id="KW-1185">Reference proteome</keyword>
<evidence type="ECO:0000256" key="4">
    <source>
        <dbReference type="SAM" id="MobiDB-lite"/>
    </source>
</evidence>
<dbReference type="SMART" id="SM00248">
    <property type="entry name" value="ANK"/>
    <property type="match status" value="12"/>
</dbReference>
<dbReference type="PROSITE" id="PS50297">
    <property type="entry name" value="ANK_REP_REGION"/>
    <property type="match status" value="3"/>
</dbReference>
<dbReference type="Pfam" id="PF12796">
    <property type="entry name" value="Ank_2"/>
    <property type="match status" value="4"/>
</dbReference>
<name>A0A813DHH7_POLGL</name>
<feature type="repeat" description="ANK" evidence="3">
    <location>
        <begin position="419"/>
        <end position="451"/>
    </location>
</feature>
<dbReference type="Pfam" id="PF00023">
    <property type="entry name" value="Ank"/>
    <property type="match status" value="1"/>
</dbReference>
<feature type="repeat" description="ANK" evidence="3">
    <location>
        <begin position="77"/>
        <end position="110"/>
    </location>
</feature>
<dbReference type="Gene3D" id="1.25.40.20">
    <property type="entry name" value="Ankyrin repeat-containing domain"/>
    <property type="match status" value="4"/>
</dbReference>
<dbReference type="EMBL" id="CAJNNV010003095">
    <property type="protein sequence ID" value="CAE8588364.1"/>
    <property type="molecule type" value="Genomic_DNA"/>
</dbReference>
<dbReference type="PANTHER" id="PTHR24198:SF165">
    <property type="entry name" value="ANKYRIN REPEAT-CONTAINING PROTEIN-RELATED"/>
    <property type="match status" value="1"/>
</dbReference>
<organism evidence="5 6">
    <name type="scientific">Polarella glacialis</name>
    <name type="common">Dinoflagellate</name>
    <dbReference type="NCBI Taxonomy" id="89957"/>
    <lineage>
        <taxon>Eukaryota</taxon>
        <taxon>Sar</taxon>
        <taxon>Alveolata</taxon>
        <taxon>Dinophyceae</taxon>
        <taxon>Suessiales</taxon>
        <taxon>Suessiaceae</taxon>
        <taxon>Polarella</taxon>
    </lineage>
</organism>
<proteinExistence type="predicted"/>
<keyword evidence="1" id="KW-0677">Repeat</keyword>
<evidence type="ECO:0000313" key="6">
    <source>
        <dbReference type="Proteomes" id="UP000654075"/>
    </source>
</evidence>
<accession>A0A813DHH7</accession>
<dbReference type="SUPFAM" id="SSF48403">
    <property type="entry name" value="Ankyrin repeat"/>
    <property type="match status" value="2"/>
</dbReference>
<feature type="region of interest" description="Disordered" evidence="4">
    <location>
        <begin position="165"/>
        <end position="193"/>
    </location>
</feature>
<dbReference type="OrthoDB" id="448960at2759"/>
<dbReference type="AlphaFoldDB" id="A0A813DHH7"/>
<evidence type="ECO:0000256" key="1">
    <source>
        <dbReference type="ARBA" id="ARBA00022737"/>
    </source>
</evidence>
<sequence length="687" mass="72947">MQVRVAILPGSLADVVRNGTVADLLGHLSFSSDRQSSEALDARLLCLAAEREDRDAVDICHFLMGRAGLQPDTPNVYLQSPLFFAARTGGASCVLQFLLARKADANRRDCNMQTPIFYAARYGKAENLRLLLAAQGDPTTVDSNGQTAVFLAAMHSAPSCVELLLNGAPQSDNNNNTNNNNSNNDNSNKNNNLSLLADSRDRWGRTALFYARGDCLCLLLKSGGSPHSSDVDGQTALFSAARNGDTAAAELLLDSQAEVDRVDSSGKTALFWAAEAGHAGMCRLLLEKGADAFLQDEAGQSPADVADSIRDAKLRDATAEAFTQLRRPCSTGAACCSFDCLKQVVVSGPEEQVRDLLLRSPTAVELARSQDEKSGRTLLFEAAARRNGTGSSGGADVALAVCQLLVQEVGVDVHARCLAQHTALFEAAAVGNAKVCRYLAQRGCDVNAGDSFGRTALFSAASCGSEQSVRALLDFRADVGHRCRAGQTPLFFAVTADNNSSNNNSSNNIDCADALLGANADVGAQDVKGQTALFLAAGAGHEAAARMLLQARASLDILDRKGRSALFYAIQQTRVSTALLLLDAEGGTAVHSSLVPKMSYMALQRGLPEIASLLVPCEDRSGSGSSSRDLLHPPLRGRPPKLACEDPDHAACEVAPHAFGDERRRYCIAFQDLDRPGKRKNPYGTSE</sequence>